<dbReference type="EMBL" id="CAGI01000136">
    <property type="protein sequence ID" value="CCF48659.1"/>
    <property type="molecule type" value="Genomic_DNA"/>
</dbReference>
<reference evidence="17 18" key="1">
    <citation type="journal article" date="2012" name="Plant Cell">
        <title>Genome comparison of barley and maize smut fungi reveals targeted loss of RNA silencing components and species-specific presence of transposable elements.</title>
        <authorList>
            <person name="Laurie J.D."/>
            <person name="Ali S."/>
            <person name="Linning R."/>
            <person name="Mannhaupt G."/>
            <person name="Wong P."/>
            <person name="Gueldener U."/>
            <person name="Muensterkoetter M."/>
            <person name="Moore R."/>
            <person name="Kahmann R."/>
            <person name="Bakkeren G."/>
            <person name="Schirawski J."/>
        </authorList>
    </citation>
    <scope>NUCLEOTIDE SEQUENCE [LARGE SCALE GENOMIC DNA]</scope>
    <source>
        <strain evidence="18">Uh4875-4</strain>
    </source>
</reference>
<proteinExistence type="inferred from homology"/>
<dbReference type="EC" id="2.3.2.27" evidence="15"/>
<feature type="compositionally biased region" description="Acidic residues" evidence="16">
    <location>
        <begin position="362"/>
        <end position="373"/>
    </location>
</feature>
<dbReference type="InterPro" id="IPR036388">
    <property type="entry name" value="WH-like_DNA-bd_sf"/>
</dbReference>
<dbReference type="GO" id="GO:0005634">
    <property type="term" value="C:nucleus"/>
    <property type="evidence" value="ECO:0007669"/>
    <property type="project" value="UniProtKB-SubCell"/>
</dbReference>
<evidence type="ECO:0000256" key="5">
    <source>
        <dbReference type="ARBA" id="ARBA00022454"/>
    </source>
</evidence>
<evidence type="ECO:0000256" key="11">
    <source>
        <dbReference type="ARBA" id="ARBA00022833"/>
    </source>
</evidence>
<comment type="function">
    <text evidence="15">Acts in a DNA repair pathway for removal of UV-induced DNA damage that is distinct from classical nucleotide excision repair and in repair of ionizing radiation damage. Functions in homologous recombination repair of DNA double strand breaks and in recovery of stalled replication forks.</text>
</comment>
<accession>I2FP16</accession>
<evidence type="ECO:0000256" key="13">
    <source>
        <dbReference type="ARBA" id="ARBA00023204"/>
    </source>
</evidence>
<protein>
    <recommendedName>
        <fullName evidence="15">Non-structural maintenance of chromosomes element 1 homolog</fullName>
        <ecNumber evidence="15">2.3.2.27</ecNumber>
    </recommendedName>
</protein>
<keyword evidence="6 15" id="KW-0808">Transferase</keyword>
<comment type="subcellular location">
    <subcellularLocation>
        <location evidence="3">Chromosome</location>
    </subcellularLocation>
    <subcellularLocation>
        <location evidence="2 15">Nucleus</location>
    </subcellularLocation>
</comment>
<keyword evidence="18" id="KW-1185">Reference proteome</keyword>
<dbReference type="FunFam" id="1.10.10.10:FF:000270">
    <property type="entry name" value="Non-structural maintenance of chromosomes element 1 homolog"/>
    <property type="match status" value="1"/>
</dbReference>
<feature type="compositionally biased region" description="Acidic residues" evidence="16">
    <location>
        <begin position="297"/>
        <end position="312"/>
    </location>
</feature>
<keyword evidence="12 15" id="KW-0233">DNA recombination</keyword>
<evidence type="ECO:0000256" key="8">
    <source>
        <dbReference type="ARBA" id="ARBA00022763"/>
    </source>
</evidence>
<comment type="subunit">
    <text evidence="15">Component of the Smc5-Smc6 complex.</text>
</comment>
<dbReference type="GO" id="GO:0030915">
    <property type="term" value="C:Smc5-Smc6 complex"/>
    <property type="evidence" value="ECO:0007669"/>
    <property type="project" value="UniProtKB-UniRule"/>
</dbReference>
<keyword evidence="5" id="KW-0158">Chromosome</keyword>
<comment type="catalytic activity">
    <reaction evidence="1 15">
        <text>S-ubiquitinyl-[E2 ubiquitin-conjugating enzyme]-L-cysteine + [acceptor protein]-L-lysine = [E2 ubiquitin-conjugating enzyme]-L-cysteine + N(6)-ubiquitinyl-[acceptor protein]-L-lysine.</text>
        <dbReference type="EC" id="2.3.2.27"/>
    </reaction>
</comment>
<evidence type="ECO:0000256" key="10">
    <source>
        <dbReference type="ARBA" id="ARBA00022786"/>
    </source>
</evidence>
<dbReference type="HOGENOM" id="CLU_662440_0_0_1"/>
<evidence type="ECO:0000313" key="17">
    <source>
        <dbReference type="EMBL" id="CCF48659.1"/>
    </source>
</evidence>
<dbReference type="Gene3D" id="1.10.10.10">
    <property type="entry name" value="Winged helix-like DNA-binding domain superfamily/Winged helix DNA-binding domain"/>
    <property type="match status" value="1"/>
</dbReference>
<evidence type="ECO:0000256" key="16">
    <source>
        <dbReference type="SAM" id="MobiDB-lite"/>
    </source>
</evidence>
<comment type="similarity">
    <text evidence="4 15">Belongs to the NSE1 family.</text>
</comment>
<dbReference type="PANTHER" id="PTHR20973:SF0">
    <property type="entry name" value="NON-STRUCTURAL MAINTENANCE OF CHROMOSOMES ELEMENT 1 HOMOLOG"/>
    <property type="match status" value="1"/>
</dbReference>
<feature type="compositionally biased region" description="Acidic residues" evidence="16">
    <location>
        <begin position="321"/>
        <end position="331"/>
    </location>
</feature>
<dbReference type="Pfam" id="PF07574">
    <property type="entry name" value="SMC_Nse1"/>
    <property type="match status" value="1"/>
</dbReference>
<dbReference type="OMA" id="NLVDHRW"/>
<evidence type="ECO:0000256" key="12">
    <source>
        <dbReference type="ARBA" id="ARBA00023172"/>
    </source>
</evidence>
<keyword evidence="13 15" id="KW-0234">DNA repair</keyword>
<organism evidence="17 18">
    <name type="scientific">Ustilago hordei</name>
    <name type="common">Barley covered smut fungus</name>
    <dbReference type="NCBI Taxonomy" id="120017"/>
    <lineage>
        <taxon>Eukaryota</taxon>
        <taxon>Fungi</taxon>
        <taxon>Dikarya</taxon>
        <taxon>Basidiomycota</taxon>
        <taxon>Ustilaginomycotina</taxon>
        <taxon>Ustilaginomycetes</taxon>
        <taxon>Ustilaginales</taxon>
        <taxon>Ustilaginaceae</taxon>
        <taxon>Ustilago</taxon>
    </lineage>
</organism>
<dbReference type="Gene3D" id="3.90.1150.220">
    <property type="match status" value="1"/>
</dbReference>
<comment type="caution">
    <text evidence="17">The sequence shown here is derived from an EMBL/GenBank/DDBJ whole genome shotgun (WGS) entry which is preliminary data.</text>
</comment>
<feature type="compositionally biased region" description="Polar residues" evidence="16">
    <location>
        <begin position="273"/>
        <end position="286"/>
    </location>
</feature>
<keyword evidence="11 15" id="KW-0862">Zinc</keyword>
<evidence type="ECO:0000256" key="6">
    <source>
        <dbReference type="ARBA" id="ARBA00022679"/>
    </source>
</evidence>
<dbReference type="InterPro" id="IPR011513">
    <property type="entry name" value="Nse1"/>
</dbReference>
<evidence type="ECO:0000256" key="14">
    <source>
        <dbReference type="ARBA" id="ARBA00023242"/>
    </source>
</evidence>
<evidence type="ECO:0000256" key="9">
    <source>
        <dbReference type="ARBA" id="ARBA00022771"/>
    </source>
</evidence>
<dbReference type="Gene3D" id="3.30.40.10">
    <property type="entry name" value="Zinc/RING finger domain, C3HC4 (zinc finger)"/>
    <property type="match status" value="1"/>
</dbReference>
<name>I2FP16_USTHO</name>
<dbReference type="STRING" id="1128400.I2FP16"/>
<evidence type="ECO:0000256" key="1">
    <source>
        <dbReference type="ARBA" id="ARBA00000900"/>
    </source>
</evidence>
<evidence type="ECO:0000256" key="4">
    <source>
        <dbReference type="ARBA" id="ARBA00010258"/>
    </source>
</evidence>
<keyword evidence="8 15" id="KW-0227">DNA damage</keyword>
<keyword evidence="9 15" id="KW-0863">Zinc-finger</keyword>
<evidence type="ECO:0000256" key="3">
    <source>
        <dbReference type="ARBA" id="ARBA00004286"/>
    </source>
</evidence>
<dbReference type="AlphaFoldDB" id="I2FP16"/>
<evidence type="ECO:0000256" key="2">
    <source>
        <dbReference type="ARBA" id="ARBA00004123"/>
    </source>
</evidence>
<dbReference type="Proteomes" id="UP000006174">
    <property type="component" value="Unassembled WGS sequence"/>
</dbReference>
<dbReference type="eggNOG" id="KOG4718">
    <property type="taxonomic scope" value="Eukaryota"/>
</dbReference>
<keyword evidence="7 15" id="KW-0479">Metal-binding</keyword>
<dbReference type="GO" id="GO:0061630">
    <property type="term" value="F:ubiquitin protein ligase activity"/>
    <property type="evidence" value="ECO:0007669"/>
    <property type="project" value="UniProtKB-EC"/>
</dbReference>
<evidence type="ECO:0000256" key="15">
    <source>
        <dbReference type="RuleBase" id="RU368018"/>
    </source>
</evidence>
<dbReference type="FunFam" id="3.90.1150.220:FF:000001">
    <property type="entry name" value="Non-structural maintenance of chromosomes element 1 homolog"/>
    <property type="match status" value="1"/>
</dbReference>
<sequence>MDSLSERDGQILARVSWLQSLLSHRIVPESFAKHLYQRCCAVAQYPYSESAYRSMVDEASKQLSMVDLEIRSSREQVSGKRMLALVNTKNDNVIQNATRYSPLEISFIKKLVEEIFKARREAYSIPALEAVRLGSKLRTHMTRDATEELLKNLVDHRWIDYSADGIYTLSTRSLLELRNYLQNEFGDEYFHTCTHCKDLVTLGIGCGRKKHGCNVRYHLHCARSTIASAVDDDDALLRIAGFSCPACRSTWKSRPIGPKALNLSSSGDHDGFISSQGESSQTAATSRNRRRRQASHDDDEDEGEHDEDDETVEQQPADDGNKDEEDEEEAEQPQRRPTQVKPEPGQQGEPSQRRVRSRAAPAEDEEESDEEEPDVKPRKRAR</sequence>
<dbReference type="InterPro" id="IPR013083">
    <property type="entry name" value="Znf_RING/FYVE/PHD"/>
</dbReference>
<evidence type="ECO:0000313" key="18">
    <source>
        <dbReference type="Proteomes" id="UP000006174"/>
    </source>
</evidence>
<keyword evidence="10 15" id="KW-0833">Ubl conjugation pathway</keyword>
<gene>
    <name evidence="17" type="ORF">UHOR_06554</name>
</gene>
<keyword evidence="14 15" id="KW-0539">Nucleus</keyword>
<feature type="region of interest" description="Disordered" evidence="16">
    <location>
        <begin position="267"/>
        <end position="382"/>
    </location>
</feature>
<dbReference type="GO" id="GO:0008270">
    <property type="term" value="F:zinc ion binding"/>
    <property type="evidence" value="ECO:0007669"/>
    <property type="project" value="UniProtKB-KW"/>
</dbReference>
<dbReference type="PANTHER" id="PTHR20973">
    <property type="entry name" value="NON-SMC ELEMENT 1-RELATED"/>
    <property type="match status" value="1"/>
</dbReference>
<evidence type="ECO:0000256" key="7">
    <source>
        <dbReference type="ARBA" id="ARBA00022723"/>
    </source>
</evidence>
<dbReference type="GO" id="GO:0000724">
    <property type="term" value="P:double-strand break repair via homologous recombination"/>
    <property type="evidence" value="ECO:0007669"/>
    <property type="project" value="TreeGrafter"/>
</dbReference>